<proteinExistence type="predicted"/>
<gene>
    <name evidence="2" type="ORF">Poly30_30500</name>
</gene>
<dbReference type="AlphaFoldDB" id="A0A518ETV9"/>
<sequence precursor="true">MLRSSLFTVSAIALMAGAAAQNSPQTLKAEKVPGAIKHAGIYHVSTGTWTRTGGAVANFGPDTIYSNTAESGYFSSAGGAGGFAPGSINFDEGQVPSSTNPNNAGNRDEYNVNCILIGYCDLGAAGTGGWELGFYTNYQPCTLNAAPDALVATGALPANGCWTVSFDLSGGNEFCLGADGGNGFDNDQALDSFGWSYRYNGTDGSGAAGFLLASDPQSTDPNYATGGLPSDGTNTYYGPVSLCGAGVASGLTTDDFWWLEDPAGASSGCYFFGGYSNNNGCGGPSNPYASWYFELQADTGSCNQGPTDPCVSYCNSNPNSTGGLSTLTCAGSAVVANNDFTLNAAIPTNSFGFFITSQTAGFIMNPAGSAGNICVSGNIGRYQQNAASSGAAGLISLGTANGINLAAIRTAQGGPYAAAAGIRTHWQLWHRDSSPQGPTSNFTNGVYVDWQ</sequence>
<evidence type="ECO:0000256" key="1">
    <source>
        <dbReference type="SAM" id="SignalP"/>
    </source>
</evidence>
<keyword evidence="3" id="KW-1185">Reference proteome</keyword>
<name>A0A518ETV9_9BACT</name>
<evidence type="ECO:0000313" key="3">
    <source>
        <dbReference type="Proteomes" id="UP000320390"/>
    </source>
</evidence>
<feature type="chain" id="PRO_5021770872" evidence="1">
    <location>
        <begin position="21"/>
        <end position="451"/>
    </location>
</feature>
<reference evidence="2 3" key="1">
    <citation type="submission" date="2019-02" db="EMBL/GenBank/DDBJ databases">
        <title>Deep-cultivation of Planctomycetes and their phenomic and genomic characterization uncovers novel biology.</title>
        <authorList>
            <person name="Wiegand S."/>
            <person name="Jogler M."/>
            <person name="Boedeker C."/>
            <person name="Pinto D."/>
            <person name="Vollmers J."/>
            <person name="Rivas-Marin E."/>
            <person name="Kohn T."/>
            <person name="Peeters S.H."/>
            <person name="Heuer A."/>
            <person name="Rast P."/>
            <person name="Oberbeckmann S."/>
            <person name="Bunk B."/>
            <person name="Jeske O."/>
            <person name="Meyerdierks A."/>
            <person name="Storesund J.E."/>
            <person name="Kallscheuer N."/>
            <person name="Luecker S."/>
            <person name="Lage O.M."/>
            <person name="Pohl T."/>
            <person name="Merkel B.J."/>
            <person name="Hornburger P."/>
            <person name="Mueller R.-W."/>
            <person name="Bruemmer F."/>
            <person name="Labrenz M."/>
            <person name="Spormann A.M."/>
            <person name="Op den Camp H."/>
            <person name="Overmann J."/>
            <person name="Amann R."/>
            <person name="Jetten M.S.M."/>
            <person name="Mascher T."/>
            <person name="Medema M.H."/>
            <person name="Devos D.P."/>
            <person name="Kaster A.-K."/>
            <person name="Ovreas L."/>
            <person name="Rohde M."/>
            <person name="Galperin M.Y."/>
            <person name="Jogler C."/>
        </authorList>
    </citation>
    <scope>NUCLEOTIDE SEQUENCE [LARGE SCALE GENOMIC DNA]</scope>
    <source>
        <strain evidence="2 3">Poly30</strain>
    </source>
</reference>
<dbReference type="RefSeq" id="WP_145198631.1">
    <property type="nucleotide sequence ID" value="NZ_CP036434.1"/>
</dbReference>
<organism evidence="2 3">
    <name type="scientific">Saltatorellus ferox</name>
    <dbReference type="NCBI Taxonomy" id="2528018"/>
    <lineage>
        <taxon>Bacteria</taxon>
        <taxon>Pseudomonadati</taxon>
        <taxon>Planctomycetota</taxon>
        <taxon>Planctomycetia</taxon>
        <taxon>Planctomycetia incertae sedis</taxon>
        <taxon>Saltatorellus</taxon>
    </lineage>
</organism>
<protein>
    <submittedName>
        <fullName evidence="2">Uncharacterized protein</fullName>
    </submittedName>
</protein>
<feature type="signal peptide" evidence="1">
    <location>
        <begin position="1"/>
        <end position="20"/>
    </location>
</feature>
<dbReference type="EMBL" id="CP036434">
    <property type="protein sequence ID" value="QDV07524.1"/>
    <property type="molecule type" value="Genomic_DNA"/>
</dbReference>
<dbReference type="Proteomes" id="UP000320390">
    <property type="component" value="Chromosome"/>
</dbReference>
<keyword evidence="1" id="KW-0732">Signal</keyword>
<evidence type="ECO:0000313" key="2">
    <source>
        <dbReference type="EMBL" id="QDV07524.1"/>
    </source>
</evidence>
<accession>A0A518ETV9</accession>